<dbReference type="EMBL" id="PJEX01000621">
    <property type="protein sequence ID" value="TKW49085.1"/>
    <property type="molecule type" value="Genomic_DNA"/>
</dbReference>
<gene>
    <name evidence="1" type="ORF">CTA1_9596</name>
</gene>
<name>A0A4U6X1R5_9PEZI</name>
<keyword evidence="2" id="KW-1185">Reference proteome</keyword>
<accession>A0A4U6X1R5</accession>
<organism evidence="1 2">
    <name type="scientific">Colletotrichum tanaceti</name>
    <dbReference type="NCBI Taxonomy" id="1306861"/>
    <lineage>
        <taxon>Eukaryota</taxon>
        <taxon>Fungi</taxon>
        <taxon>Dikarya</taxon>
        <taxon>Ascomycota</taxon>
        <taxon>Pezizomycotina</taxon>
        <taxon>Sordariomycetes</taxon>
        <taxon>Hypocreomycetidae</taxon>
        <taxon>Glomerellales</taxon>
        <taxon>Glomerellaceae</taxon>
        <taxon>Colletotrichum</taxon>
        <taxon>Colletotrichum destructivum species complex</taxon>
    </lineage>
</organism>
<proteinExistence type="predicted"/>
<dbReference type="AlphaFoldDB" id="A0A4U6X1R5"/>
<evidence type="ECO:0000313" key="1">
    <source>
        <dbReference type="EMBL" id="TKW49085.1"/>
    </source>
</evidence>
<evidence type="ECO:0000313" key="2">
    <source>
        <dbReference type="Proteomes" id="UP000310108"/>
    </source>
</evidence>
<protein>
    <submittedName>
        <fullName evidence="1">Uncharacterized protein</fullName>
    </submittedName>
</protein>
<sequence length="71" mass="7871">MPVRLRITTISRLRSQLPTRSPAVAECWSITSSAAGPYRVATAGPALYNLFRQTFPSPHTLGVQYEILPRT</sequence>
<dbReference type="Proteomes" id="UP000310108">
    <property type="component" value="Unassembled WGS sequence"/>
</dbReference>
<reference evidence="1 2" key="1">
    <citation type="journal article" date="2019" name="PLoS ONE">
        <title>Comparative genome analysis indicates high evolutionary potential of pathogenicity genes in Colletotrichum tanaceti.</title>
        <authorList>
            <person name="Lelwala R.V."/>
            <person name="Korhonen P.K."/>
            <person name="Young N.D."/>
            <person name="Scott J.B."/>
            <person name="Ades P.A."/>
            <person name="Gasser R.B."/>
            <person name="Taylor P.W.J."/>
        </authorList>
    </citation>
    <scope>NUCLEOTIDE SEQUENCE [LARGE SCALE GENOMIC DNA]</scope>
    <source>
        <strain evidence="1">BRIP57314</strain>
    </source>
</reference>
<comment type="caution">
    <text evidence="1">The sequence shown here is derived from an EMBL/GenBank/DDBJ whole genome shotgun (WGS) entry which is preliminary data.</text>
</comment>